<dbReference type="EMBL" id="FQWE01000001">
    <property type="protein sequence ID" value="SHF78652.1"/>
    <property type="molecule type" value="Genomic_DNA"/>
</dbReference>
<dbReference type="AlphaFoldDB" id="A0A1M5EHX3"/>
<gene>
    <name evidence="2" type="ORF">SAMN05444396_101386</name>
</gene>
<dbReference type="SUPFAM" id="SSF51261">
    <property type="entry name" value="Duplicated hybrid motif"/>
    <property type="match status" value="1"/>
</dbReference>
<dbReference type="Proteomes" id="UP000184036">
    <property type="component" value="Unassembled WGS sequence"/>
</dbReference>
<dbReference type="GO" id="GO:0004222">
    <property type="term" value="F:metalloendopeptidase activity"/>
    <property type="evidence" value="ECO:0007669"/>
    <property type="project" value="TreeGrafter"/>
</dbReference>
<dbReference type="PANTHER" id="PTHR21666:SF285">
    <property type="entry name" value="M23 FAMILY METALLOPEPTIDASE"/>
    <property type="match status" value="1"/>
</dbReference>
<evidence type="ECO:0000313" key="2">
    <source>
        <dbReference type="EMBL" id="SHF78652.1"/>
    </source>
</evidence>
<dbReference type="PANTHER" id="PTHR21666">
    <property type="entry name" value="PEPTIDASE-RELATED"/>
    <property type="match status" value="1"/>
</dbReference>
<dbReference type="RefSeq" id="WP_072987454.1">
    <property type="nucleotide sequence ID" value="NZ_FQWE01000001.1"/>
</dbReference>
<protein>
    <submittedName>
        <fullName evidence="2">Peptidase family M23</fullName>
    </submittedName>
</protein>
<dbReference type="OrthoDB" id="9810477at2"/>
<dbReference type="InterPro" id="IPR011055">
    <property type="entry name" value="Dup_hybrid_motif"/>
</dbReference>
<dbReference type="InterPro" id="IPR050570">
    <property type="entry name" value="Cell_wall_metabolism_enzyme"/>
</dbReference>
<proteinExistence type="predicted"/>
<evidence type="ECO:0000313" key="3">
    <source>
        <dbReference type="Proteomes" id="UP000184036"/>
    </source>
</evidence>
<feature type="domain" description="M23ase beta-sheet core" evidence="1">
    <location>
        <begin position="47"/>
        <end position="104"/>
    </location>
</feature>
<sequence>MKFSLIFLFFGTVVIAQEIYPTDYFRSPLDIPMQLSGNFGELRPNHFHAGFDLKTQQKEGLNVYAVADGYISRIKISTFGNGKTIYINHPNGYTSVYGHLKLANGEIEKHIKEVHYKEESFEIEIFFKPDEMSVIKGQIIGFSGNTGSSEGPHLHFEFRDTKSEFVINPMLFGFDKFIKDSKKPTVSSVYVYPLDAKTIVNRAQRPVLLNVALQKDGTYIADKVTANGSIGFGITTFDTDDVSFNNNGVYKVQSFYNGLPNFGYQFTTYSFDEMRYINALVDYSRYKKLQQRVQKLFMKTPYKLSIINAADNNGVLQVSPNLTSVYRIEVSDFFGNTKIISIPIQYDTQAALISKEAVPSSYFIKANKDNNFALKNRSVFFPAGTFYDDFEFNFAVVNDTMTLHDDTVPAHTNFTISIEDSISTDAQKEKMFIARIDGKRIYYNSTYRKGNVFNTKVKILGKYALVSDIKAPTISIASPVEGKWISNQKTIQLAIHDDLSGIKSYNGYLNGKWILMEYDNKTRKLTHFFDDGIVADGANIMKVDVVDNVGNSTTFETKFFRNQKK</sequence>
<dbReference type="InterPro" id="IPR016047">
    <property type="entry name" value="M23ase_b-sheet_dom"/>
</dbReference>
<reference evidence="3" key="1">
    <citation type="submission" date="2016-11" db="EMBL/GenBank/DDBJ databases">
        <authorList>
            <person name="Varghese N."/>
            <person name="Submissions S."/>
        </authorList>
    </citation>
    <scope>NUCLEOTIDE SEQUENCE [LARGE SCALE GENOMIC DNA]</scope>
    <source>
        <strain evidence="3">DSM 19741</strain>
    </source>
</reference>
<dbReference type="Gene3D" id="2.70.70.10">
    <property type="entry name" value="Glucose Permease (Domain IIA)"/>
    <property type="match status" value="1"/>
</dbReference>
<dbReference type="Pfam" id="PF01551">
    <property type="entry name" value="Peptidase_M23"/>
    <property type="match status" value="2"/>
</dbReference>
<feature type="domain" description="M23ase beta-sheet core" evidence="1">
    <location>
        <begin position="133"/>
        <end position="163"/>
    </location>
</feature>
<evidence type="ECO:0000259" key="1">
    <source>
        <dbReference type="Pfam" id="PF01551"/>
    </source>
</evidence>
<dbReference type="STRING" id="271157.SAMN05444396_101386"/>
<name>A0A1M5EHX3_9FLAO</name>
<accession>A0A1M5EHX3</accession>
<organism evidence="2 3">
    <name type="scientific">Flavobacterium segetis</name>
    <dbReference type="NCBI Taxonomy" id="271157"/>
    <lineage>
        <taxon>Bacteria</taxon>
        <taxon>Pseudomonadati</taxon>
        <taxon>Bacteroidota</taxon>
        <taxon>Flavobacteriia</taxon>
        <taxon>Flavobacteriales</taxon>
        <taxon>Flavobacteriaceae</taxon>
        <taxon>Flavobacterium</taxon>
    </lineage>
</organism>
<dbReference type="CDD" id="cd12797">
    <property type="entry name" value="M23_peptidase"/>
    <property type="match status" value="1"/>
</dbReference>
<keyword evidence="3" id="KW-1185">Reference proteome</keyword>